<sequence>MENKNVKLTKAQKYQSLISVLVNNDVQSDLPVSELIEFLEHELELVTRKRTKAAAKKVEDTMKDAILALLSSEPQPCNYFVSALTEQGFEDVSAAKVTARLSALVREEVAIKQPMKSGKSTLQHYSLA</sequence>
<reference evidence="1" key="2">
    <citation type="submission" date="2021-04" db="EMBL/GenBank/DDBJ databases">
        <authorList>
            <person name="Gilroy R."/>
        </authorList>
    </citation>
    <scope>NUCLEOTIDE SEQUENCE</scope>
    <source>
        <strain evidence="1">CHK169-4300</strain>
    </source>
</reference>
<reference evidence="1" key="1">
    <citation type="journal article" date="2021" name="PeerJ">
        <title>Extensive microbial diversity within the chicken gut microbiome revealed by metagenomics and culture.</title>
        <authorList>
            <person name="Gilroy R."/>
            <person name="Ravi A."/>
            <person name="Getino M."/>
            <person name="Pursley I."/>
            <person name="Horton D.L."/>
            <person name="Alikhan N.F."/>
            <person name="Baker D."/>
            <person name="Gharbi K."/>
            <person name="Hall N."/>
            <person name="Watson M."/>
            <person name="Adriaenssens E.M."/>
            <person name="Foster-Nyarko E."/>
            <person name="Jarju S."/>
            <person name="Secka A."/>
            <person name="Antonio M."/>
            <person name="Oren A."/>
            <person name="Chaudhuri R.R."/>
            <person name="La Ragione R."/>
            <person name="Hildebrand F."/>
            <person name="Pallen M.J."/>
        </authorList>
    </citation>
    <scope>NUCLEOTIDE SEQUENCE</scope>
    <source>
        <strain evidence="1">CHK169-4300</strain>
    </source>
</reference>
<name>A0A9D2G3W8_9LACT</name>
<comment type="caution">
    <text evidence="1">The sequence shown here is derived from an EMBL/GenBank/DDBJ whole genome shotgun (WGS) entry which is preliminary data.</text>
</comment>
<dbReference type="EMBL" id="DXAZ01000141">
    <property type="protein sequence ID" value="HIZ71776.1"/>
    <property type="molecule type" value="Genomic_DNA"/>
</dbReference>
<gene>
    <name evidence="1" type="ORF">H9808_08460</name>
</gene>
<accession>A0A9D2G3W8</accession>
<organism evidence="1 2">
    <name type="scientific">Candidatus Atopostipes pullistercoris</name>
    <dbReference type="NCBI Taxonomy" id="2838467"/>
    <lineage>
        <taxon>Bacteria</taxon>
        <taxon>Bacillati</taxon>
        <taxon>Bacillota</taxon>
        <taxon>Bacilli</taxon>
        <taxon>Lactobacillales</taxon>
        <taxon>Carnobacteriaceae</taxon>
        <taxon>Atopostipes</taxon>
    </lineage>
</organism>
<proteinExistence type="predicted"/>
<evidence type="ECO:0000313" key="1">
    <source>
        <dbReference type="EMBL" id="HIZ71776.1"/>
    </source>
</evidence>
<protein>
    <submittedName>
        <fullName evidence="1">Uncharacterized protein</fullName>
    </submittedName>
</protein>
<dbReference type="AlphaFoldDB" id="A0A9D2G3W8"/>
<dbReference type="Proteomes" id="UP000824106">
    <property type="component" value="Unassembled WGS sequence"/>
</dbReference>
<evidence type="ECO:0000313" key="2">
    <source>
        <dbReference type="Proteomes" id="UP000824106"/>
    </source>
</evidence>